<proteinExistence type="predicted"/>
<gene>
    <name evidence="2" type="ORF">MENT_LOCUS1157</name>
</gene>
<evidence type="ECO:0000256" key="1">
    <source>
        <dbReference type="SAM" id="Phobius"/>
    </source>
</evidence>
<comment type="caution">
    <text evidence="2">The sequence shown here is derived from an EMBL/GenBank/DDBJ whole genome shotgun (WGS) entry which is preliminary data.</text>
</comment>
<keyword evidence="1" id="KW-1133">Transmembrane helix</keyword>
<dbReference type="Proteomes" id="UP000580250">
    <property type="component" value="Unassembled WGS sequence"/>
</dbReference>
<dbReference type="EMBL" id="CAJEWN010000004">
    <property type="protein sequence ID" value="CAD2125537.1"/>
    <property type="molecule type" value="Genomic_DNA"/>
</dbReference>
<accession>A0A6V7TLK4</accession>
<evidence type="ECO:0000313" key="3">
    <source>
        <dbReference type="Proteomes" id="UP000580250"/>
    </source>
</evidence>
<organism evidence="2 3">
    <name type="scientific">Meloidogyne enterolobii</name>
    <name type="common">Root-knot nematode worm</name>
    <name type="synonym">Meloidogyne mayaguensis</name>
    <dbReference type="NCBI Taxonomy" id="390850"/>
    <lineage>
        <taxon>Eukaryota</taxon>
        <taxon>Metazoa</taxon>
        <taxon>Ecdysozoa</taxon>
        <taxon>Nematoda</taxon>
        <taxon>Chromadorea</taxon>
        <taxon>Rhabditida</taxon>
        <taxon>Tylenchina</taxon>
        <taxon>Tylenchomorpha</taxon>
        <taxon>Tylenchoidea</taxon>
        <taxon>Meloidogynidae</taxon>
        <taxon>Meloidogyninae</taxon>
        <taxon>Meloidogyne</taxon>
    </lineage>
</organism>
<dbReference type="OrthoDB" id="2359216at2759"/>
<protein>
    <submittedName>
        <fullName evidence="2">Uncharacterized protein</fullName>
    </submittedName>
</protein>
<dbReference type="AlphaFoldDB" id="A0A6V7TLK4"/>
<keyword evidence="1" id="KW-0812">Transmembrane</keyword>
<sequence length="629" mass="73389">MVDFTYSSNNARSLLDLCNELIAIRPRYTDRDEFAITVIQQIFADPSLDLLLIKPRTDNVHADALNRLNALVGFESTVFMSIYSNDTLFNEFIDTFCRHCIRSTANNYDASESIFMWLLKQYLQYLLPIDEQRLAQLKSGNWFSGGGLSASSSSSSLSQMPTSPVTSPRRLLRPEVLAASSPLEHIPLRSGSIRTLYPRMLQFVVGIVNQLASLSNWPSVAQFQVLRNVLNHYNEFILSETEDAEFGSLKLLLLRKPLFNALLHNFLERLLKNWPLGDSYCLLIDIWLVLVSPNLTFTHRQKQNGTLMEMKCSDEKRRLFSESSVNYFVELIEVQIRRLLDSGCAQIIETPVLDFLKTEVFQNEPLIGVFEQHDLPTLEYLRAIVVKLVRYRDEYQNKCKKIQKHQSSTFWPLFFRWIFNITETPPIDMQLLERQIIEIQRLINWLIEKMGGRRKIFREESEISSLFQSKEEIKPSQHSLLRPEDPEHSVDPWTKMLFLTPHGRLQVLERQARFDYSKYSRQIADTFPAIGYWDIGPLARWLHRLSIRWTNSGLVKYLRQHKQDSAITRIAAKALLSGPSPPRYVPVFARLVPKQQSTLNLRQFARLPMLIYIVFAFFFFIMFIYKYFL</sequence>
<reference evidence="2 3" key="1">
    <citation type="submission" date="2020-08" db="EMBL/GenBank/DDBJ databases">
        <authorList>
            <person name="Koutsovoulos G."/>
            <person name="Danchin GJ E."/>
        </authorList>
    </citation>
    <scope>NUCLEOTIDE SEQUENCE [LARGE SCALE GENOMIC DNA]</scope>
</reference>
<feature type="transmembrane region" description="Helical" evidence="1">
    <location>
        <begin position="609"/>
        <end position="628"/>
    </location>
</feature>
<name>A0A6V7TLK4_MELEN</name>
<keyword evidence="1" id="KW-0472">Membrane</keyword>
<evidence type="ECO:0000313" key="2">
    <source>
        <dbReference type="EMBL" id="CAD2125537.1"/>
    </source>
</evidence>